<reference evidence="2" key="1">
    <citation type="submission" date="2019-01" db="EMBL/GenBank/DDBJ databases">
        <authorList>
            <consortium name="Genoscope - CEA"/>
            <person name="William W."/>
        </authorList>
    </citation>
    <scope>NUCLEOTIDE SEQUENCE</scope>
    <source>
        <strain evidence="2">CR-1</strain>
    </source>
</reference>
<dbReference type="InterPro" id="IPR013560">
    <property type="entry name" value="DUF1722"/>
</dbReference>
<proteinExistence type="predicted"/>
<dbReference type="EMBL" id="CAACVI010000023">
    <property type="protein sequence ID" value="VEN74337.1"/>
    <property type="molecule type" value="Genomic_DNA"/>
</dbReference>
<name>A0A484HHX3_9BACT</name>
<dbReference type="PIRSF" id="PIRSF037004">
    <property type="entry name" value="UCP037004"/>
    <property type="match status" value="1"/>
</dbReference>
<dbReference type="Pfam" id="PF08349">
    <property type="entry name" value="DUF1722"/>
    <property type="match status" value="1"/>
</dbReference>
<protein>
    <recommendedName>
        <fullName evidence="1">DUF1722 domain-containing protein</fullName>
    </recommendedName>
</protein>
<dbReference type="PANTHER" id="PTHR30087:SF0">
    <property type="entry name" value="INNER MEMBRANE PROTEIN"/>
    <property type="match status" value="1"/>
</dbReference>
<dbReference type="AlphaFoldDB" id="A0A484HHX3"/>
<sequence>MKQGNEQDRGKENQDPQIKKIKIGVSACLMGQNVRYNGGHTRDPYLIQTLGRFMDYVPVCPETECGMPVPREAMRLTGDPENPSLTTIKTKKDMTAQMKAWAEKRLDGLEKEDLCGFIFKSKSPSSGLFRVRVYNDKGMPSMNGTGIWAGMFVKRFPLLPAEEEGRLHDPVLRENFIERVFVFKRWRELIQEGKTPGGLVDFHTRHKMLFLAHSPQVYREMGKLVAAPRKDDMDAWFDDYARLLTRAMLLKSTVAKNVNVLQHMMGYFKKELSADEKQELLEVLENYKKRRTPLIAPITLVKHYARKYREPYLGAQVYLNPHPVELGLRNHV</sequence>
<dbReference type="InterPro" id="IPR017087">
    <property type="entry name" value="UCP037004"/>
</dbReference>
<dbReference type="PANTHER" id="PTHR30087">
    <property type="entry name" value="INNER MEMBRANE PROTEIN"/>
    <property type="match status" value="1"/>
</dbReference>
<organism evidence="2">
    <name type="scientific">uncultured Desulfobacteraceae bacterium</name>
    <dbReference type="NCBI Taxonomy" id="218296"/>
    <lineage>
        <taxon>Bacteria</taxon>
        <taxon>Pseudomonadati</taxon>
        <taxon>Thermodesulfobacteriota</taxon>
        <taxon>Desulfobacteria</taxon>
        <taxon>Desulfobacterales</taxon>
        <taxon>Desulfobacteraceae</taxon>
        <taxon>environmental samples</taxon>
    </lineage>
</organism>
<accession>A0A484HHX3</accession>
<gene>
    <name evidence="2" type="ORF">EPICR_30274</name>
</gene>
<feature type="domain" description="DUF1722" evidence="1">
    <location>
        <begin position="207"/>
        <end position="323"/>
    </location>
</feature>
<evidence type="ECO:0000313" key="2">
    <source>
        <dbReference type="EMBL" id="VEN74337.1"/>
    </source>
</evidence>
<evidence type="ECO:0000259" key="1">
    <source>
        <dbReference type="Pfam" id="PF08349"/>
    </source>
</evidence>
<dbReference type="InterPro" id="IPR007553">
    <property type="entry name" value="2-thiour_desulf"/>
</dbReference>
<dbReference type="Pfam" id="PF04463">
    <property type="entry name" value="2-thiour_desulf"/>
    <property type="match status" value="1"/>
</dbReference>